<gene>
    <name evidence="1" type="ORF">BF17_12900</name>
</gene>
<dbReference type="EMBL" id="CP007230">
    <property type="protein sequence ID" value="AHK21966.1"/>
    <property type="molecule type" value="Genomic_DNA"/>
</dbReference>
<organism evidence="1 2">
    <name type="scientific">Yersinia similis</name>
    <dbReference type="NCBI Taxonomy" id="367190"/>
    <lineage>
        <taxon>Bacteria</taxon>
        <taxon>Pseudomonadati</taxon>
        <taxon>Pseudomonadota</taxon>
        <taxon>Gammaproteobacteria</taxon>
        <taxon>Enterobacterales</taxon>
        <taxon>Yersiniaceae</taxon>
        <taxon>Yersinia</taxon>
    </lineage>
</organism>
<accession>A0ABN4CSY0</accession>
<protein>
    <submittedName>
        <fullName evidence="1">Uncharacterized protein</fullName>
    </submittedName>
</protein>
<keyword evidence="2" id="KW-1185">Reference proteome</keyword>
<evidence type="ECO:0000313" key="2">
    <source>
        <dbReference type="Proteomes" id="UP000019439"/>
    </source>
</evidence>
<proteinExistence type="predicted"/>
<reference evidence="1 2" key="1">
    <citation type="journal article" date="2014" name="Genome Announc.">
        <title>Genome Sequence of Yersinia similis Y228T, a Member of the Yersinia pseudotuberculosis Complex.</title>
        <authorList>
            <person name="Sprague L.D."/>
            <person name="Neubauer H."/>
        </authorList>
    </citation>
    <scope>NUCLEOTIDE SEQUENCE [LARGE SCALE GENOMIC DNA]</scope>
    <source>
        <strain evidence="1 2">228</strain>
    </source>
</reference>
<sequence>MGRCIFPTELHVAIFIWNNKRFSPFCGRYIVESGFAWITCRTEQTIGNGEFYSGLYAWICRVC</sequence>
<name>A0ABN4CSY0_9GAMM</name>
<evidence type="ECO:0000313" key="1">
    <source>
        <dbReference type="EMBL" id="AHK21966.1"/>
    </source>
</evidence>
<dbReference type="Proteomes" id="UP000019439">
    <property type="component" value="Chromosome"/>
</dbReference>